<evidence type="ECO:0000313" key="1">
    <source>
        <dbReference type="EMBL" id="KAK7471545.1"/>
    </source>
</evidence>
<accession>A0ABD0JD16</accession>
<feature type="non-terminal residue" evidence="1">
    <location>
        <position position="1"/>
    </location>
</feature>
<feature type="non-terminal residue" evidence="1">
    <location>
        <position position="53"/>
    </location>
</feature>
<reference evidence="1 2" key="1">
    <citation type="journal article" date="2023" name="Sci. Data">
        <title>Genome assembly of the Korean intertidal mud-creeper Batillaria attramentaria.</title>
        <authorList>
            <person name="Patra A.K."/>
            <person name="Ho P.T."/>
            <person name="Jun S."/>
            <person name="Lee S.J."/>
            <person name="Kim Y."/>
            <person name="Won Y.J."/>
        </authorList>
    </citation>
    <scope>NUCLEOTIDE SEQUENCE [LARGE SCALE GENOMIC DNA]</scope>
    <source>
        <strain evidence="1">Wonlab-2016</strain>
    </source>
</reference>
<name>A0ABD0JD16_9CAEN</name>
<evidence type="ECO:0000313" key="2">
    <source>
        <dbReference type="Proteomes" id="UP001519460"/>
    </source>
</evidence>
<comment type="caution">
    <text evidence="1">The sequence shown here is derived from an EMBL/GenBank/DDBJ whole genome shotgun (WGS) entry which is preliminary data.</text>
</comment>
<keyword evidence="2" id="KW-1185">Reference proteome</keyword>
<gene>
    <name evidence="1" type="ORF">BaRGS_00035825</name>
</gene>
<dbReference type="AlphaFoldDB" id="A0ABD0JD16"/>
<protein>
    <submittedName>
        <fullName evidence="1">Uncharacterized protein</fullName>
    </submittedName>
</protein>
<sequence length="53" mass="5818">TDGFWGACIVSNDRIKKGMAFLVVVLCGLIRQLILGQDRDCLEAAAEKNHTNL</sequence>
<dbReference type="EMBL" id="JACVVK020000489">
    <property type="protein sequence ID" value="KAK7471545.1"/>
    <property type="molecule type" value="Genomic_DNA"/>
</dbReference>
<dbReference type="Proteomes" id="UP001519460">
    <property type="component" value="Unassembled WGS sequence"/>
</dbReference>
<organism evidence="1 2">
    <name type="scientific">Batillaria attramentaria</name>
    <dbReference type="NCBI Taxonomy" id="370345"/>
    <lineage>
        <taxon>Eukaryota</taxon>
        <taxon>Metazoa</taxon>
        <taxon>Spiralia</taxon>
        <taxon>Lophotrochozoa</taxon>
        <taxon>Mollusca</taxon>
        <taxon>Gastropoda</taxon>
        <taxon>Caenogastropoda</taxon>
        <taxon>Sorbeoconcha</taxon>
        <taxon>Cerithioidea</taxon>
        <taxon>Batillariidae</taxon>
        <taxon>Batillaria</taxon>
    </lineage>
</organism>
<proteinExistence type="predicted"/>